<keyword evidence="2" id="KW-0677">Repeat</keyword>
<protein>
    <recommendedName>
        <fullName evidence="6">Pentatricopeptide repeat-containing protein</fullName>
    </recommendedName>
</protein>
<organism evidence="4 5">
    <name type="scientific">Castanea mollissima</name>
    <name type="common">Chinese chestnut</name>
    <dbReference type="NCBI Taxonomy" id="60419"/>
    <lineage>
        <taxon>Eukaryota</taxon>
        <taxon>Viridiplantae</taxon>
        <taxon>Streptophyta</taxon>
        <taxon>Embryophyta</taxon>
        <taxon>Tracheophyta</taxon>
        <taxon>Spermatophyta</taxon>
        <taxon>Magnoliopsida</taxon>
        <taxon>eudicotyledons</taxon>
        <taxon>Gunneridae</taxon>
        <taxon>Pentapetalae</taxon>
        <taxon>rosids</taxon>
        <taxon>fabids</taxon>
        <taxon>Fagales</taxon>
        <taxon>Fagaceae</taxon>
        <taxon>Castanea</taxon>
    </lineage>
</organism>
<gene>
    <name evidence="4" type="ORF">CMV_010258</name>
</gene>
<feature type="repeat" description="PPR" evidence="3">
    <location>
        <begin position="81"/>
        <end position="115"/>
    </location>
</feature>
<dbReference type="InterPro" id="IPR011990">
    <property type="entry name" value="TPR-like_helical_dom_sf"/>
</dbReference>
<feature type="repeat" description="PPR" evidence="3">
    <location>
        <begin position="273"/>
        <end position="307"/>
    </location>
</feature>
<sequence length="462" mass="51680">MVKRPPLKALSLFNSSTLEGLQRSHQSLSFIIDHLLSSKMLPHVQSLIQQVLSGRISSPTFTSSSLLHYLTKTNLSLDSTHVHLYEAIINAHVQCQLTEQALFYFTQMIDKGLVPGPKTFNNLLGFLINSNCFEKAWCLFNETKGKVEMDVYSFGIVIKGCCEAGDLDRGFELLVLLEEMGWSPNVVIYTTLIDGCCKNGDIERAKKLFRKMGELGLVANQYTYTVLINGLFKKGLKKDGFELYEEMEHNGVGKLDKASSLFDHLKLFGQSPTLVTYNVLIAGFCRAGNFVQAADLVRDMEERGISPSKVTYTILIDAIVRSDDMEKAFQIYSSMEKAGLVPDVHTYGVLIHGLCMKGNLKEALKLFKSMSEKHLEPNDVIYNTLILGYCKEGSSYRALGLLKEMGASRLIPNVATYSSTIGVLCKDGKWTEAEVLLKAMIESDMDIEENVKCQDKDMKMLF</sequence>
<reference evidence="4" key="1">
    <citation type="submission" date="2020-03" db="EMBL/GenBank/DDBJ databases">
        <title>Castanea mollissima Vanexum genome sequencing.</title>
        <authorList>
            <person name="Staton M."/>
        </authorList>
    </citation>
    <scope>NUCLEOTIDE SEQUENCE</scope>
    <source>
        <tissue evidence="4">Leaf</tissue>
    </source>
</reference>
<dbReference type="Pfam" id="PF12854">
    <property type="entry name" value="PPR_1"/>
    <property type="match status" value="1"/>
</dbReference>
<dbReference type="InterPro" id="IPR002885">
    <property type="entry name" value="PPR_rpt"/>
</dbReference>
<dbReference type="OrthoDB" id="185373at2759"/>
<dbReference type="Proteomes" id="UP000737018">
    <property type="component" value="Unassembled WGS sequence"/>
</dbReference>
<dbReference type="Pfam" id="PF01535">
    <property type="entry name" value="PPR"/>
    <property type="match status" value="1"/>
</dbReference>
<feature type="repeat" description="PPR" evidence="3">
    <location>
        <begin position="378"/>
        <end position="412"/>
    </location>
</feature>
<feature type="repeat" description="PPR" evidence="3">
    <location>
        <begin position="308"/>
        <end position="342"/>
    </location>
</feature>
<feature type="repeat" description="PPR" evidence="3">
    <location>
        <begin position="220"/>
        <end position="254"/>
    </location>
</feature>
<dbReference type="EMBL" id="JRKL02001171">
    <property type="protein sequence ID" value="KAF3965564.1"/>
    <property type="molecule type" value="Genomic_DNA"/>
</dbReference>
<accession>A0A8J4VXZ4</accession>
<feature type="repeat" description="PPR" evidence="3">
    <location>
        <begin position="343"/>
        <end position="377"/>
    </location>
</feature>
<evidence type="ECO:0000256" key="3">
    <source>
        <dbReference type="PROSITE-ProRule" id="PRU00708"/>
    </source>
</evidence>
<dbReference type="PROSITE" id="PS51375">
    <property type="entry name" value="PPR"/>
    <property type="match status" value="9"/>
</dbReference>
<dbReference type="AlphaFoldDB" id="A0A8J4VXZ4"/>
<keyword evidence="5" id="KW-1185">Reference proteome</keyword>
<dbReference type="PANTHER" id="PTHR47936:SF1">
    <property type="entry name" value="PENTATRICOPEPTIDE REPEAT-CONTAINING PROTEIN GUN1, CHLOROPLASTIC"/>
    <property type="match status" value="1"/>
</dbReference>
<evidence type="ECO:0000313" key="5">
    <source>
        <dbReference type="Proteomes" id="UP000737018"/>
    </source>
</evidence>
<dbReference type="GO" id="GO:0031930">
    <property type="term" value="P:mitochondria-nucleus signaling pathway"/>
    <property type="evidence" value="ECO:0007669"/>
    <property type="project" value="TreeGrafter"/>
</dbReference>
<name>A0A8J4VXZ4_9ROSI</name>
<comment type="similarity">
    <text evidence="1">Belongs to the PPR family. P subfamily.</text>
</comment>
<dbReference type="GO" id="GO:0009507">
    <property type="term" value="C:chloroplast"/>
    <property type="evidence" value="ECO:0007669"/>
    <property type="project" value="TreeGrafter"/>
</dbReference>
<dbReference type="Pfam" id="PF13041">
    <property type="entry name" value="PPR_2"/>
    <property type="match status" value="4"/>
</dbReference>
<evidence type="ECO:0008006" key="6">
    <source>
        <dbReference type="Google" id="ProtNLM"/>
    </source>
</evidence>
<evidence type="ECO:0000313" key="4">
    <source>
        <dbReference type="EMBL" id="KAF3965564.1"/>
    </source>
</evidence>
<feature type="repeat" description="PPR" evidence="3">
    <location>
        <begin position="413"/>
        <end position="447"/>
    </location>
</feature>
<comment type="caution">
    <text evidence="4">The sequence shown here is derived from an EMBL/GenBank/DDBJ whole genome shotgun (WGS) entry which is preliminary data.</text>
</comment>
<evidence type="ECO:0000256" key="1">
    <source>
        <dbReference type="ARBA" id="ARBA00007626"/>
    </source>
</evidence>
<dbReference type="NCBIfam" id="TIGR00756">
    <property type="entry name" value="PPR"/>
    <property type="match status" value="7"/>
</dbReference>
<feature type="repeat" description="PPR" evidence="3">
    <location>
        <begin position="150"/>
        <end position="184"/>
    </location>
</feature>
<dbReference type="SUPFAM" id="SSF81901">
    <property type="entry name" value="HCP-like"/>
    <property type="match status" value="1"/>
</dbReference>
<feature type="repeat" description="PPR" evidence="3">
    <location>
        <begin position="185"/>
        <end position="219"/>
    </location>
</feature>
<dbReference type="PANTHER" id="PTHR47936">
    <property type="entry name" value="PPR_LONG DOMAIN-CONTAINING PROTEIN"/>
    <property type="match status" value="1"/>
</dbReference>
<dbReference type="GO" id="GO:0010019">
    <property type="term" value="P:chloroplast-nucleus signaling pathway"/>
    <property type="evidence" value="ECO:0007669"/>
    <property type="project" value="TreeGrafter"/>
</dbReference>
<evidence type="ECO:0000256" key="2">
    <source>
        <dbReference type="ARBA" id="ARBA00022737"/>
    </source>
</evidence>
<proteinExistence type="inferred from homology"/>
<dbReference type="Gene3D" id="1.25.40.10">
    <property type="entry name" value="Tetratricopeptide repeat domain"/>
    <property type="match status" value="4"/>
</dbReference>